<sequence length="126" mass="14323">MPIDIDKGFMELVQLHEREWGTEMYPHRPSLAELLNAPIVAMWASEVPRSIASSGRSVPRQLSENRPYGRFMLSVHQRLEELDPILSALIVAGKTAPFPNRKLLRLFVQQKPVRILGVRLLLDPSS</sequence>
<protein>
    <submittedName>
        <fullName evidence="2">Uncharacterized protein</fullName>
    </submittedName>
</protein>
<proteinExistence type="predicted"/>
<organism evidence="2 3">
    <name type="scientific">Candidatus Thermofonsia Clade 1 bacterium</name>
    <dbReference type="NCBI Taxonomy" id="2364210"/>
    <lineage>
        <taxon>Bacteria</taxon>
        <taxon>Bacillati</taxon>
        <taxon>Chloroflexota</taxon>
        <taxon>Candidatus Thermofontia</taxon>
        <taxon>Candidatus Thermofonsia Clade 1</taxon>
    </lineage>
</organism>
<accession>A0A2M8PHL5</accession>
<evidence type="ECO:0000313" key="2">
    <source>
        <dbReference type="EMBL" id="PJF42725.1"/>
    </source>
</evidence>
<reference evidence="3 4" key="1">
    <citation type="submission" date="2017-11" db="EMBL/GenBank/DDBJ databases">
        <title>Evolution of Phototrophy in the Chloroflexi Phylum Driven by Horizontal Gene Transfer.</title>
        <authorList>
            <person name="Ward L.M."/>
            <person name="Hemp J."/>
            <person name="Shih P.M."/>
            <person name="Mcglynn S.E."/>
            <person name="Fischer W."/>
        </authorList>
    </citation>
    <scope>NUCLEOTIDE SEQUENCE [LARGE SCALE GENOMIC DNA]</scope>
    <source>
        <strain evidence="2">CP1_1M</strain>
        <strain evidence="1">JP3_13</strain>
    </source>
</reference>
<evidence type="ECO:0000313" key="4">
    <source>
        <dbReference type="Proteomes" id="UP000229681"/>
    </source>
</evidence>
<name>A0A2M8PYU7_9CHLR</name>
<dbReference type="Proteomes" id="UP000228947">
    <property type="component" value="Unassembled WGS sequence"/>
</dbReference>
<evidence type="ECO:0000313" key="3">
    <source>
        <dbReference type="Proteomes" id="UP000228947"/>
    </source>
</evidence>
<dbReference type="AlphaFoldDB" id="A0A2M8PYU7"/>
<accession>A0A2M8PYU7</accession>
<dbReference type="EMBL" id="PGTM01000018">
    <property type="protein sequence ID" value="PJF37024.1"/>
    <property type="molecule type" value="Genomic_DNA"/>
</dbReference>
<evidence type="ECO:0000313" key="1">
    <source>
        <dbReference type="EMBL" id="PJF37024.1"/>
    </source>
</evidence>
<dbReference type="Proteomes" id="UP000229681">
    <property type="component" value="Unassembled WGS sequence"/>
</dbReference>
<gene>
    <name evidence="1" type="ORF">CUN49_02420</name>
    <name evidence="2" type="ORF">CUN50_03025</name>
</gene>
<comment type="caution">
    <text evidence="2">The sequence shown here is derived from an EMBL/GenBank/DDBJ whole genome shotgun (WGS) entry which is preliminary data.</text>
</comment>
<dbReference type="EMBL" id="PGTL01000010">
    <property type="protein sequence ID" value="PJF42725.1"/>
    <property type="molecule type" value="Genomic_DNA"/>
</dbReference>